<sequence>MLKEKIKDILLAVVIGAGATCLAFKYFDILTYS</sequence>
<keyword evidence="1" id="KW-0812">Transmembrane</keyword>
<accession>A0A6J5LLE8</accession>
<gene>
    <name evidence="2" type="ORF">UFOVP121_64</name>
    <name evidence="3" type="ORF">UFOVP277_69</name>
</gene>
<dbReference type="EMBL" id="LR796243">
    <property type="protein sequence ID" value="CAB4131152.1"/>
    <property type="molecule type" value="Genomic_DNA"/>
</dbReference>
<evidence type="ECO:0000256" key="1">
    <source>
        <dbReference type="SAM" id="Phobius"/>
    </source>
</evidence>
<proteinExistence type="predicted"/>
<evidence type="ECO:0000313" key="3">
    <source>
        <dbReference type="EMBL" id="CAB4135085.1"/>
    </source>
</evidence>
<evidence type="ECO:0000313" key="2">
    <source>
        <dbReference type="EMBL" id="CAB4131152.1"/>
    </source>
</evidence>
<name>A0A6J5LLE8_9CAUD</name>
<reference evidence="3" key="1">
    <citation type="submission" date="2020-04" db="EMBL/GenBank/DDBJ databases">
        <authorList>
            <person name="Chiriac C."/>
            <person name="Salcher M."/>
            <person name="Ghai R."/>
            <person name="Kavagutti S V."/>
        </authorList>
    </citation>
    <scope>NUCLEOTIDE SEQUENCE</scope>
</reference>
<dbReference type="EMBL" id="LR796293">
    <property type="protein sequence ID" value="CAB4135085.1"/>
    <property type="molecule type" value="Genomic_DNA"/>
</dbReference>
<keyword evidence="1" id="KW-1133">Transmembrane helix</keyword>
<organism evidence="3">
    <name type="scientific">uncultured Caudovirales phage</name>
    <dbReference type="NCBI Taxonomy" id="2100421"/>
    <lineage>
        <taxon>Viruses</taxon>
        <taxon>Duplodnaviria</taxon>
        <taxon>Heunggongvirae</taxon>
        <taxon>Uroviricota</taxon>
        <taxon>Caudoviricetes</taxon>
        <taxon>Peduoviridae</taxon>
        <taxon>Maltschvirus</taxon>
        <taxon>Maltschvirus maltsch</taxon>
    </lineage>
</organism>
<keyword evidence="1" id="KW-0472">Membrane</keyword>
<feature type="transmembrane region" description="Helical" evidence="1">
    <location>
        <begin position="9"/>
        <end position="27"/>
    </location>
</feature>
<protein>
    <submittedName>
        <fullName evidence="3">Uncharacterized protein</fullName>
    </submittedName>
</protein>